<keyword evidence="4" id="KW-1185">Reference proteome</keyword>
<dbReference type="InterPro" id="IPR014869">
    <property type="entry name" value="GT-D"/>
</dbReference>
<dbReference type="Pfam" id="PF08759">
    <property type="entry name" value="GT-D"/>
    <property type="match status" value="1"/>
</dbReference>
<accession>A0A1Y2BGL2</accession>
<proteinExistence type="predicted"/>
<dbReference type="Proteomes" id="UP000193920">
    <property type="component" value="Unassembled WGS sequence"/>
</dbReference>
<reference evidence="3 4" key="1">
    <citation type="submission" date="2016-08" db="EMBL/GenBank/DDBJ databases">
        <title>A Parts List for Fungal Cellulosomes Revealed by Comparative Genomics.</title>
        <authorList>
            <consortium name="DOE Joint Genome Institute"/>
            <person name="Haitjema C.H."/>
            <person name="Gilmore S.P."/>
            <person name="Henske J.K."/>
            <person name="Solomon K.V."/>
            <person name="De Groot R."/>
            <person name="Kuo A."/>
            <person name="Mondo S.J."/>
            <person name="Salamov A.A."/>
            <person name="Labutti K."/>
            <person name="Zhao Z."/>
            <person name="Chiniquy J."/>
            <person name="Barry K."/>
            <person name="Brewer H.M."/>
            <person name="Purvine S.O."/>
            <person name="Wright A.T."/>
            <person name="Boxma B."/>
            <person name="Van Alen T."/>
            <person name="Hackstein J.H."/>
            <person name="Baker S.E."/>
            <person name="Grigoriev I.V."/>
            <person name="O'Malley M.A."/>
        </authorList>
    </citation>
    <scope>NUCLEOTIDE SEQUENCE [LARGE SCALE GENOMIC DNA]</scope>
    <source>
        <strain evidence="3 4">G1</strain>
    </source>
</reference>
<dbReference type="EMBL" id="MCOG01000158">
    <property type="protein sequence ID" value="ORY33934.1"/>
    <property type="molecule type" value="Genomic_DNA"/>
</dbReference>
<keyword evidence="1" id="KW-0812">Transmembrane</keyword>
<evidence type="ECO:0000313" key="4">
    <source>
        <dbReference type="Proteomes" id="UP000193920"/>
    </source>
</evidence>
<keyword evidence="1" id="KW-1133">Transmembrane helix</keyword>
<evidence type="ECO:0000313" key="3">
    <source>
        <dbReference type="EMBL" id="ORY33934.1"/>
    </source>
</evidence>
<dbReference type="AlphaFoldDB" id="A0A1Y2BGL2"/>
<evidence type="ECO:0000256" key="1">
    <source>
        <dbReference type="SAM" id="Phobius"/>
    </source>
</evidence>
<keyword evidence="1" id="KW-0472">Membrane</keyword>
<sequence>MLQNKNFYAFSILEFLILLLPILTLCDKCYSKGNTGICINKNKYKDSIVNNVRCLESDNLVCCDLESTINKNNISRNKRLTVNNSLNEKKYSKYCKKCLNLKGKKGLDCSSRCPALKKLSSLNILSNEETLDYIINNNKSISRFGDGEFNLIFGEGIRFQKFDNNMSKRLADILNSNKEGLIIAIPDKLKMVKNNNNFWKNYISMYQYKLIKLLNFNKIYGNTQMSRFYWFNNNRSDVLKYIDKLKLIWDKKDIVIIEGEKSRFGINNDLLNNTKTIQRILCPAINAYDVYEKIYNEALKINKDKLILIALGPTATILAYDLHNVGYQAIDIGHADISYEWFLRNATHKIKIENKYVNEVKDGSKNIGDITDNSYYDQILVKILNE</sequence>
<protein>
    <submittedName>
        <fullName evidence="3">DUF1792-domain-containing protein</fullName>
    </submittedName>
</protein>
<evidence type="ECO:0000259" key="2">
    <source>
        <dbReference type="Pfam" id="PF08759"/>
    </source>
</evidence>
<name>A0A1Y2BGL2_9FUNG</name>
<comment type="caution">
    <text evidence="3">The sequence shown here is derived from an EMBL/GenBank/DDBJ whole genome shotgun (WGS) entry which is preliminary data.</text>
</comment>
<feature type="domain" description="Glycosyltransferase GT-D fold" evidence="2">
    <location>
        <begin position="141"/>
        <end position="360"/>
    </location>
</feature>
<feature type="transmembrane region" description="Helical" evidence="1">
    <location>
        <begin position="7"/>
        <end position="25"/>
    </location>
</feature>
<gene>
    <name evidence="3" type="ORF">LY90DRAFT_673326</name>
</gene>
<organism evidence="3 4">
    <name type="scientific">Neocallimastix californiae</name>
    <dbReference type="NCBI Taxonomy" id="1754190"/>
    <lineage>
        <taxon>Eukaryota</taxon>
        <taxon>Fungi</taxon>
        <taxon>Fungi incertae sedis</taxon>
        <taxon>Chytridiomycota</taxon>
        <taxon>Chytridiomycota incertae sedis</taxon>
        <taxon>Neocallimastigomycetes</taxon>
        <taxon>Neocallimastigales</taxon>
        <taxon>Neocallimastigaceae</taxon>
        <taxon>Neocallimastix</taxon>
    </lineage>
</organism>
<dbReference type="NCBIfam" id="TIGR03728">
    <property type="entry name" value="glyco_access_1"/>
    <property type="match status" value="1"/>
</dbReference>